<reference evidence="15" key="1">
    <citation type="journal article" date="2015" name="Insect Biochem. Mol. Biol.">
        <title>An insight into the sialome of the horse fly, Tabanus bromius.</title>
        <authorList>
            <person name="Ribeiro J.M."/>
            <person name="Kazimirova M."/>
            <person name="Takac P."/>
            <person name="Andersen J.F."/>
            <person name="Francischetti I.M."/>
        </authorList>
    </citation>
    <scope>NUCLEOTIDE SEQUENCE</scope>
</reference>
<feature type="domain" description="N-acetyltransferase" evidence="14">
    <location>
        <begin position="59"/>
        <end position="199"/>
    </location>
</feature>
<keyword evidence="1" id="KW-0808">Transferase</keyword>
<evidence type="ECO:0000256" key="6">
    <source>
        <dbReference type="ARBA" id="ARBA00050189"/>
    </source>
</evidence>
<evidence type="ECO:0000256" key="5">
    <source>
        <dbReference type="ARBA" id="ARBA00039114"/>
    </source>
</evidence>
<dbReference type="EMBL" id="GDAI01001260">
    <property type="protein sequence ID" value="JAI16343.1"/>
    <property type="molecule type" value="mRNA"/>
</dbReference>
<comment type="pathway">
    <text evidence="3">Aromatic compound metabolism; melatonin biosynthesis; melatonin from serotonin: step 1/2.</text>
</comment>
<evidence type="ECO:0000256" key="13">
    <source>
        <dbReference type="ARBA" id="ARBA00052491"/>
    </source>
</evidence>
<evidence type="ECO:0000256" key="4">
    <source>
        <dbReference type="ARBA" id="ARBA00038182"/>
    </source>
</evidence>
<dbReference type="GO" id="GO:0004059">
    <property type="term" value="F:aralkylamine N-acetyltransferase activity"/>
    <property type="evidence" value="ECO:0007669"/>
    <property type="project" value="UniProtKB-EC"/>
</dbReference>
<comment type="catalytic activity">
    <reaction evidence="9">
        <text>dopamine + acetyl-CoA = N-acetyldopamine + CoA + H(+)</text>
        <dbReference type="Rhea" id="RHEA:51388"/>
        <dbReference type="ChEBI" id="CHEBI:15378"/>
        <dbReference type="ChEBI" id="CHEBI:57287"/>
        <dbReference type="ChEBI" id="CHEBI:57288"/>
        <dbReference type="ChEBI" id="CHEBI:59905"/>
        <dbReference type="ChEBI" id="CHEBI:125678"/>
    </reaction>
    <physiologicalReaction direction="left-to-right" evidence="9">
        <dbReference type="Rhea" id="RHEA:51389"/>
    </physiologicalReaction>
</comment>
<evidence type="ECO:0000256" key="7">
    <source>
        <dbReference type="ARBA" id="ARBA00050849"/>
    </source>
</evidence>
<dbReference type="PANTHER" id="PTHR20905">
    <property type="entry name" value="N-ACETYLTRANSFERASE-RELATED"/>
    <property type="match status" value="1"/>
</dbReference>
<evidence type="ECO:0000313" key="15">
    <source>
        <dbReference type="EMBL" id="JAI16343.1"/>
    </source>
</evidence>
<comment type="catalytic activity">
    <reaction evidence="6">
        <text>dopamine + (9Z)-octadecenoyl-CoA = N-(9Z-octadecanoyl)-dopamine + CoA + H(+)</text>
        <dbReference type="Rhea" id="RHEA:51380"/>
        <dbReference type="ChEBI" id="CHEBI:15378"/>
        <dbReference type="ChEBI" id="CHEBI:31883"/>
        <dbReference type="ChEBI" id="CHEBI:57287"/>
        <dbReference type="ChEBI" id="CHEBI:57387"/>
        <dbReference type="ChEBI" id="CHEBI:59905"/>
    </reaction>
    <physiologicalReaction direction="left-to-right" evidence="6">
        <dbReference type="Rhea" id="RHEA:51381"/>
    </physiologicalReaction>
</comment>
<evidence type="ECO:0000256" key="9">
    <source>
        <dbReference type="ARBA" id="ARBA00051711"/>
    </source>
</evidence>
<dbReference type="InterPro" id="IPR016181">
    <property type="entry name" value="Acyl_CoA_acyltransferase"/>
</dbReference>
<name>A0A0K8TQB9_TABBR</name>
<evidence type="ECO:0000256" key="2">
    <source>
        <dbReference type="ARBA" id="ARBA00023315"/>
    </source>
</evidence>
<evidence type="ECO:0000256" key="10">
    <source>
        <dbReference type="ARBA" id="ARBA00051823"/>
    </source>
</evidence>
<dbReference type="CDD" id="cd04301">
    <property type="entry name" value="NAT_SF"/>
    <property type="match status" value="1"/>
</dbReference>
<comment type="similarity">
    <text evidence="4">Belongs to the acetyltransferase family. AANAT subfamily.</text>
</comment>
<evidence type="ECO:0000256" key="1">
    <source>
        <dbReference type="ARBA" id="ARBA00022679"/>
    </source>
</evidence>
<sequence length="213" mass="24576">MEYKKITPDRYEEVIQHLRDSFFCDEPLNSAAKLCERGEGNEDLEHHSLTTLDDGFSVMALDEDNHIAGVILNGVMQRGDIERAQEKLDICLDENFKKIFNLLYDENLAVNFFDRFDVEKVFDIRILSVDPHYRGMGIAKRLMRESEKIAIENGFKIMKADATGICSQKVCAQNGFEKISEVIYSEYVDNDRVPILNVEPPHDKLMIMFKMLS</sequence>
<dbReference type="InterPro" id="IPR000182">
    <property type="entry name" value="GNAT_dom"/>
</dbReference>
<comment type="catalytic activity">
    <reaction evidence="12">
        <text>dopamine + hexadecanoyl-CoA = N-hexadecanoyl-dopamine + CoA + H(+)</text>
        <dbReference type="Rhea" id="RHEA:51376"/>
        <dbReference type="ChEBI" id="CHEBI:15378"/>
        <dbReference type="ChEBI" id="CHEBI:57287"/>
        <dbReference type="ChEBI" id="CHEBI:57379"/>
        <dbReference type="ChEBI" id="CHEBI:59905"/>
        <dbReference type="ChEBI" id="CHEBI:134058"/>
    </reaction>
    <physiologicalReaction direction="left-to-right" evidence="12">
        <dbReference type="Rhea" id="RHEA:51377"/>
    </physiologicalReaction>
</comment>
<comment type="catalytic activity">
    <reaction evidence="10">
        <text>serotonin + (9Z)-octadecenoyl-CoA = N-(9Z-octadecenoyl)-serotonin + CoA + H(+)</text>
        <dbReference type="Rhea" id="RHEA:51392"/>
        <dbReference type="ChEBI" id="CHEBI:15378"/>
        <dbReference type="ChEBI" id="CHEBI:57287"/>
        <dbReference type="ChEBI" id="CHEBI:57387"/>
        <dbReference type="ChEBI" id="CHEBI:134064"/>
        <dbReference type="ChEBI" id="CHEBI:350546"/>
    </reaction>
    <physiologicalReaction direction="left-to-right" evidence="10">
        <dbReference type="Rhea" id="RHEA:51393"/>
    </physiologicalReaction>
</comment>
<proteinExistence type="evidence at transcript level"/>
<protein>
    <recommendedName>
        <fullName evidence="5">aralkylamine N-acetyltransferase</fullName>
        <ecNumber evidence="5">2.3.1.87</ecNumber>
    </recommendedName>
</protein>
<comment type="catalytic activity">
    <reaction evidence="13">
        <text>serotonin + acetyl-CoA = N-acetylserotonin + CoA + H(+)</text>
        <dbReference type="Rhea" id="RHEA:25217"/>
        <dbReference type="ChEBI" id="CHEBI:15378"/>
        <dbReference type="ChEBI" id="CHEBI:17697"/>
        <dbReference type="ChEBI" id="CHEBI:57287"/>
        <dbReference type="ChEBI" id="CHEBI:57288"/>
        <dbReference type="ChEBI" id="CHEBI:350546"/>
        <dbReference type="EC" id="2.3.1.87"/>
    </reaction>
    <physiologicalReaction direction="left-to-right" evidence="13">
        <dbReference type="Rhea" id="RHEA:25218"/>
    </physiologicalReaction>
</comment>
<organism evidence="15">
    <name type="scientific">Tabanus bromius</name>
    <name type="common">Band-eyed brown horse fly</name>
    <dbReference type="NCBI Taxonomy" id="304241"/>
    <lineage>
        <taxon>Eukaryota</taxon>
        <taxon>Metazoa</taxon>
        <taxon>Ecdysozoa</taxon>
        <taxon>Arthropoda</taxon>
        <taxon>Hexapoda</taxon>
        <taxon>Insecta</taxon>
        <taxon>Pterygota</taxon>
        <taxon>Neoptera</taxon>
        <taxon>Endopterygota</taxon>
        <taxon>Diptera</taxon>
        <taxon>Brachycera</taxon>
        <taxon>Tabanomorpha</taxon>
        <taxon>Tabanoidea</taxon>
        <taxon>Tabanidae</taxon>
        <taxon>Tabanus</taxon>
    </lineage>
</organism>
<dbReference type="Gene3D" id="3.40.630.30">
    <property type="match status" value="1"/>
</dbReference>
<evidence type="ECO:0000256" key="12">
    <source>
        <dbReference type="ARBA" id="ARBA00052335"/>
    </source>
</evidence>
<dbReference type="FunFam" id="3.40.630.30:FF:000046">
    <property type="entry name" value="Dopamine N-acetyltransferase"/>
    <property type="match status" value="1"/>
</dbReference>
<evidence type="ECO:0000256" key="11">
    <source>
        <dbReference type="ARBA" id="ARBA00052178"/>
    </source>
</evidence>
<dbReference type="AlphaFoldDB" id="A0A0K8TQB9"/>
<comment type="catalytic activity">
    <reaction evidence="7">
        <text>serotonin + octadecanoyl-CoA = N-octadecanoyl-serotonin + CoA + H(+)</text>
        <dbReference type="Rhea" id="RHEA:51400"/>
        <dbReference type="ChEBI" id="CHEBI:15378"/>
        <dbReference type="ChEBI" id="CHEBI:57287"/>
        <dbReference type="ChEBI" id="CHEBI:57394"/>
        <dbReference type="ChEBI" id="CHEBI:134065"/>
        <dbReference type="ChEBI" id="CHEBI:350546"/>
    </reaction>
    <physiologicalReaction direction="left-to-right" evidence="7">
        <dbReference type="Rhea" id="RHEA:51401"/>
    </physiologicalReaction>
</comment>
<dbReference type="Pfam" id="PF00583">
    <property type="entry name" value="Acetyltransf_1"/>
    <property type="match status" value="1"/>
</dbReference>
<dbReference type="PANTHER" id="PTHR20905:SF32">
    <property type="entry name" value="ARYLALKYLAMINE N-ACETYLTRANSFERASE-LIKE 7, ISOFORM A"/>
    <property type="match status" value="1"/>
</dbReference>
<evidence type="ECO:0000259" key="14">
    <source>
        <dbReference type="PROSITE" id="PS51186"/>
    </source>
</evidence>
<comment type="catalytic activity">
    <reaction evidence="11">
        <text>serotonin + hexadecanoyl-CoA = N-hexadecanoyl-serotonin + CoA + H(+)</text>
        <dbReference type="Rhea" id="RHEA:51384"/>
        <dbReference type="ChEBI" id="CHEBI:15378"/>
        <dbReference type="ChEBI" id="CHEBI:57287"/>
        <dbReference type="ChEBI" id="CHEBI:57379"/>
        <dbReference type="ChEBI" id="CHEBI:134059"/>
        <dbReference type="ChEBI" id="CHEBI:350546"/>
    </reaction>
    <physiologicalReaction direction="left-to-right" evidence="11">
        <dbReference type="Rhea" id="RHEA:51385"/>
    </physiologicalReaction>
</comment>
<dbReference type="SUPFAM" id="SSF55729">
    <property type="entry name" value="Acyl-CoA N-acyltransferases (Nat)"/>
    <property type="match status" value="1"/>
</dbReference>
<dbReference type="EC" id="2.3.1.87" evidence="5"/>
<comment type="catalytic activity">
    <reaction evidence="8">
        <text>serotonin + (5Z,8Z,11Z,14Z)-eicosatetraenoyl-CoA = N-[(5Z,8Z,11Z,14Z)-eicosatetraenoyl]-serotonin + CoA + H(+)</text>
        <dbReference type="Rhea" id="RHEA:51396"/>
        <dbReference type="ChEBI" id="CHEBI:15378"/>
        <dbReference type="ChEBI" id="CHEBI:57287"/>
        <dbReference type="ChEBI" id="CHEBI:57368"/>
        <dbReference type="ChEBI" id="CHEBI:132255"/>
        <dbReference type="ChEBI" id="CHEBI:350546"/>
    </reaction>
    <physiologicalReaction direction="left-to-right" evidence="8">
        <dbReference type="Rhea" id="RHEA:51397"/>
    </physiologicalReaction>
</comment>
<keyword evidence="2" id="KW-0012">Acyltransferase</keyword>
<evidence type="ECO:0000256" key="3">
    <source>
        <dbReference type="ARBA" id="ARBA00037926"/>
    </source>
</evidence>
<accession>A0A0K8TQB9</accession>
<evidence type="ECO:0000256" key="8">
    <source>
        <dbReference type="ARBA" id="ARBA00051284"/>
    </source>
</evidence>
<dbReference type="PROSITE" id="PS51186">
    <property type="entry name" value="GNAT"/>
    <property type="match status" value="1"/>
</dbReference>